<dbReference type="InterPro" id="IPR036388">
    <property type="entry name" value="WH-like_DNA-bd_sf"/>
</dbReference>
<dbReference type="EMBL" id="QGGV01000003">
    <property type="protein sequence ID" value="PWK57073.1"/>
    <property type="molecule type" value="Genomic_DNA"/>
</dbReference>
<dbReference type="InterPro" id="IPR013325">
    <property type="entry name" value="RNA_pol_sigma_r2"/>
</dbReference>
<feature type="domain" description="RNA polymerase sigma-70 region 2" evidence="7">
    <location>
        <begin position="12"/>
        <end position="76"/>
    </location>
</feature>
<dbReference type="PANTHER" id="PTHR43133">
    <property type="entry name" value="RNA POLYMERASE ECF-TYPE SIGMA FACTO"/>
    <property type="match status" value="1"/>
</dbReference>
<evidence type="ECO:0000313" key="10">
    <source>
        <dbReference type="Proteomes" id="UP000245390"/>
    </source>
</evidence>
<dbReference type="AlphaFoldDB" id="A0A316G924"/>
<organism evidence="9 10">
    <name type="scientific">Silicimonas algicola</name>
    <dbReference type="NCBI Taxonomy" id="1826607"/>
    <lineage>
        <taxon>Bacteria</taxon>
        <taxon>Pseudomonadati</taxon>
        <taxon>Pseudomonadota</taxon>
        <taxon>Alphaproteobacteria</taxon>
        <taxon>Rhodobacterales</taxon>
        <taxon>Paracoccaceae</taxon>
    </lineage>
</organism>
<reference evidence="9 10" key="1">
    <citation type="submission" date="2018-05" db="EMBL/GenBank/DDBJ databases">
        <title>Genomic Encyclopedia of Type Strains, Phase IV (KMG-IV): sequencing the most valuable type-strain genomes for metagenomic binning, comparative biology and taxonomic classification.</title>
        <authorList>
            <person name="Goeker M."/>
        </authorList>
    </citation>
    <scope>NUCLEOTIDE SEQUENCE [LARGE SCALE GENOMIC DNA]</scope>
    <source>
        <strain evidence="9 10">DSM 103371</strain>
    </source>
</reference>
<gene>
    <name evidence="9" type="ORF">C8D95_103311</name>
</gene>
<dbReference type="GO" id="GO:0016987">
    <property type="term" value="F:sigma factor activity"/>
    <property type="evidence" value="ECO:0007669"/>
    <property type="project" value="UniProtKB-KW"/>
</dbReference>
<keyword evidence="5 6" id="KW-0804">Transcription</keyword>
<dbReference type="InterPro" id="IPR007627">
    <property type="entry name" value="RNA_pol_sigma70_r2"/>
</dbReference>
<dbReference type="CDD" id="cd06171">
    <property type="entry name" value="Sigma70_r4"/>
    <property type="match status" value="1"/>
</dbReference>
<dbReference type="Pfam" id="PF04542">
    <property type="entry name" value="Sigma70_r2"/>
    <property type="match status" value="1"/>
</dbReference>
<sequence length="185" mass="20384">MRPDTSREDVVEHLVAMRAFAHSLCPNRAVADDIVQDAVVKAWTNFGKYRPGTNLRAWLFTITRNTYYSHLRKARHRFEDIDGPLAAALATRPDHDGRLDLDDVMAAVASLSVEQREALLLVGSSGFSYEEAAEMCGISLGTLKSRISRGRKALSEVMETGVSEVVQIGGAVTCRIVDRRGPLAR</sequence>
<evidence type="ECO:0000256" key="6">
    <source>
        <dbReference type="RuleBase" id="RU000716"/>
    </source>
</evidence>
<dbReference type="PROSITE" id="PS01063">
    <property type="entry name" value="SIGMA70_ECF"/>
    <property type="match status" value="1"/>
</dbReference>
<dbReference type="KEGG" id="salo:EF888_09765"/>
<dbReference type="NCBIfam" id="TIGR02937">
    <property type="entry name" value="sigma70-ECF"/>
    <property type="match status" value="1"/>
</dbReference>
<dbReference type="Gene3D" id="1.10.10.10">
    <property type="entry name" value="Winged helix-like DNA-binding domain superfamily/Winged helix DNA-binding domain"/>
    <property type="match status" value="1"/>
</dbReference>
<dbReference type="OrthoDB" id="9803470at2"/>
<dbReference type="InterPro" id="IPR013249">
    <property type="entry name" value="RNA_pol_sigma70_r4_t2"/>
</dbReference>
<evidence type="ECO:0000313" key="9">
    <source>
        <dbReference type="EMBL" id="PWK57073.1"/>
    </source>
</evidence>
<dbReference type="InterPro" id="IPR039425">
    <property type="entry name" value="RNA_pol_sigma-70-like"/>
</dbReference>
<keyword evidence="2 6" id="KW-0805">Transcription regulation</keyword>
<keyword evidence="10" id="KW-1185">Reference proteome</keyword>
<evidence type="ECO:0000256" key="5">
    <source>
        <dbReference type="ARBA" id="ARBA00023163"/>
    </source>
</evidence>
<evidence type="ECO:0000256" key="4">
    <source>
        <dbReference type="ARBA" id="ARBA00023125"/>
    </source>
</evidence>
<evidence type="ECO:0000259" key="8">
    <source>
        <dbReference type="Pfam" id="PF08281"/>
    </source>
</evidence>
<keyword evidence="3 6" id="KW-0731">Sigma factor</keyword>
<dbReference type="GO" id="GO:0003677">
    <property type="term" value="F:DNA binding"/>
    <property type="evidence" value="ECO:0007669"/>
    <property type="project" value="UniProtKB-KW"/>
</dbReference>
<evidence type="ECO:0000256" key="2">
    <source>
        <dbReference type="ARBA" id="ARBA00023015"/>
    </source>
</evidence>
<accession>A0A316G924</accession>
<dbReference type="SUPFAM" id="SSF88946">
    <property type="entry name" value="Sigma2 domain of RNA polymerase sigma factors"/>
    <property type="match status" value="1"/>
</dbReference>
<comment type="similarity">
    <text evidence="1 6">Belongs to the sigma-70 factor family. ECF subfamily.</text>
</comment>
<evidence type="ECO:0000256" key="1">
    <source>
        <dbReference type="ARBA" id="ARBA00010641"/>
    </source>
</evidence>
<proteinExistence type="inferred from homology"/>
<name>A0A316G924_9RHOB</name>
<dbReference type="RefSeq" id="WP_109758823.1">
    <property type="nucleotide sequence ID" value="NZ_CP034588.1"/>
</dbReference>
<dbReference type="GO" id="GO:0006352">
    <property type="term" value="P:DNA-templated transcription initiation"/>
    <property type="evidence" value="ECO:0007669"/>
    <property type="project" value="InterPro"/>
</dbReference>
<dbReference type="Gene3D" id="1.10.1740.10">
    <property type="match status" value="1"/>
</dbReference>
<keyword evidence="4 6" id="KW-0238">DNA-binding</keyword>
<dbReference type="Proteomes" id="UP000245390">
    <property type="component" value="Unassembled WGS sequence"/>
</dbReference>
<feature type="domain" description="RNA polymerase sigma factor 70 region 4 type 2" evidence="8">
    <location>
        <begin position="102"/>
        <end position="154"/>
    </location>
</feature>
<comment type="caution">
    <text evidence="9">The sequence shown here is derived from an EMBL/GenBank/DDBJ whole genome shotgun (WGS) entry which is preliminary data.</text>
</comment>
<evidence type="ECO:0000259" key="7">
    <source>
        <dbReference type="Pfam" id="PF04542"/>
    </source>
</evidence>
<dbReference type="Pfam" id="PF08281">
    <property type="entry name" value="Sigma70_r4_2"/>
    <property type="match status" value="1"/>
</dbReference>
<protein>
    <recommendedName>
        <fullName evidence="6">RNA polymerase sigma factor</fullName>
    </recommendedName>
</protein>
<evidence type="ECO:0000256" key="3">
    <source>
        <dbReference type="ARBA" id="ARBA00023082"/>
    </source>
</evidence>
<dbReference type="SUPFAM" id="SSF88659">
    <property type="entry name" value="Sigma3 and sigma4 domains of RNA polymerase sigma factors"/>
    <property type="match status" value="1"/>
</dbReference>
<dbReference type="InterPro" id="IPR013324">
    <property type="entry name" value="RNA_pol_sigma_r3/r4-like"/>
</dbReference>
<dbReference type="InterPro" id="IPR000838">
    <property type="entry name" value="RNA_pol_sigma70_ECF_CS"/>
</dbReference>
<dbReference type="PANTHER" id="PTHR43133:SF25">
    <property type="entry name" value="RNA POLYMERASE SIGMA FACTOR RFAY-RELATED"/>
    <property type="match status" value="1"/>
</dbReference>
<dbReference type="InterPro" id="IPR014284">
    <property type="entry name" value="RNA_pol_sigma-70_dom"/>
</dbReference>